<keyword evidence="3" id="KW-1185">Reference proteome</keyword>
<dbReference type="InterPro" id="IPR011051">
    <property type="entry name" value="RmlC_Cupin_sf"/>
</dbReference>
<sequence length="104" mass="11892">MKNIFSSLPEDLSAEVFEDIVSSESVRIERIVSKGHTSPESGWYDQEESEWVIVLQGAARLLFDDGREESLDTGDFINIPAHIKHKVSWTDPYSTTIWLAVFYK</sequence>
<evidence type="ECO:0000313" key="2">
    <source>
        <dbReference type="EMBL" id="MBB3063317.1"/>
    </source>
</evidence>
<dbReference type="RefSeq" id="WP_183463385.1">
    <property type="nucleotide sequence ID" value="NZ_JACHWZ010000028.1"/>
</dbReference>
<dbReference type="InterPro" id="IPR013096">
    <property type="entry name" value="Cupin_2"/>
</dbReference>
<dbReference type="CDD" id="cd06981">
    <property type="entry name" value="cupin_reut_a1446"/>
    <property type="match status" value="1"/>
</dbReference>
<dbReference type="Proteomes" id="UP000535937">
    <property type="component" value="Unassembled WGS sequence"/>
</dbReference>
<name>A0A7W4WFM5_9GAMM</name>
<protein>
    <submittedName>
        <fullName evidence="2">Cupin 2 domain-containing protein</fullName>
    </submittedName>
</protein>
<proteinExistence type="predicted"/>
<dbReference type="Gene3D" id="2.60.120.10">
    <property type="entry name" value="Jelly Rolls"/>
    <property type="match status" value="1"/>
</dbReference>
<dbReference type="SUPFAM" id="SSF51182">
    <property type="entry name" value="RmlC-like cupins"/>
    <property type="match status" value="1"/>
</dbReference>
<dbReference type="InterPro" id="IPR014710">
    <property type="entry name" value="RmlC-like_jellyroll"/>
</dbReference>
<accession>A0A7W4WFM5</accession>
<evidence type="ECO:0000313" key="3">
    <source>
        <dbReference type="Proteomes" id="UP000535937"/>
    </source>
</evidence>
<dbReference type="EMBL" id="JACHWZ010000028">
    <property type="protein sequence ID" value="MBB3063317.1"/>
    <property type="molecule type" value="Genomic_DNA"/>
</dbReference>
<dbReference type="Pfam" id="PF07883">
    <property type="entry name" value="Cupin_2"/>
    <property type="match status" value="1"/>
</dbReference>
<reference evidence="2 3" key="1">
    <citation type="submission" date="2020-08" db="EMBL/GenBank/DDBJ databases">
        <title>Genomic Encyclopedia of Type Strains, Phase III (KMG-III): the genomes of soil and plant-associated and newly described type strains.</title>
        <authorList>
            <person name="Whitman W."/>
        </authorList>
    </citation>
    <scope>NUCLEOTIDE SEQUENCE [LARGE SCALE GENOMIC DNA]</scope>
    <source>
        <strain evidence="2 3">CECT 8799</strain>
    </source>
</reference>
<feature type="domain" description="Cupin type-2" evidence="1">
    <location>
        <begin position="41"/>
        <end position="101"/>
    </location>
</feature>
<gene>
    <name evidence="2" type="ORF">FHS09_004175</name>
</gene>
<evidence type="ECO:0000259" key="1">
    <source>
        <dbReference type="Pfam" id="PF07883"/>
    </source>
</evidence>
<comment type="caution">
    <text evidence="2">The sequence shown here is derived from an EMBL/GenBank/DDBJ whole genome shotgun (WGS) entry which is preliminary data.</text>
</comment>
<dbReference type="AlphaFoldDB" id="A0A7W4WFM5"/>
<organism evidence="2 3">
    <name type="scientific">Microbulbifer rhizosphaerae</name>
    <dbReference type="NCBI Taxonomy" id="1562603"/>
    <lineage>
        <taxon>Bacteria</taxon>
        <taxon>Pseudomonadati</taxon>
        <taxon>Pseudomonadota</taxon>
        <taxon>Gammaproteobacteria</taxon>
        <taxon>Cellvibrionales</taxon>
        <taxon>Microbulbiferaceae</taxon>
        <taxon>Microbulbifer</taxon>
    </lineage>
</organism>